<dbReference type="SMART" id="SM00119">
    <property type="entry name" value="HECTc"/>
    <property type="match status" value="1"/>
</dbReference>
<dbReference type="Gene3D" id="3.30.2160.10">
    <property type="entry name" value="Hect, E3 ligase catalytic domain"/>
    <property type="match status" value="1"/>
</dbReference>
<evidence type="ECO:0000313" key="9">
    <source>
        <dbReference type="Proteomes" id="UP000019375"/>
    </source>
</evidence>
<accession>A0A8J2X996</accession>
<evidence type="ECO:0000256" key="6">
    <source>
        <dbReference type="SAM" id="MobiDB-lite"/>
    </source>
</evidence>
<dbReference type="OrthoDB" id="8068875at2759"/>
<keyword evidence="9" id="KW-1185">Reference proteome</keyword>
<evidence type="ECO:0000313" key="8">
    <source>
        <dbReference type="EMBL" id="CDF90210.1"/>
    </source>
</evidence>
<protein>
    <recommendedName>
        <fullName evidence="2">HECT-type E3 ubiquitin transferase</fullName>
        <ecNumber evidence="2">2.3.2.26</ecNumber>
    </recommendedName>
</protein>
<dbReference type="InterPro" id="IPR035983">
    <property type="entry name" value="Hect_E3_ubiquitin_ligase"/>
</dbReference>
<evidence type="ECO:0000256" key="4">
    <source>
        <dbReference type="ARBA" id="ARBA00022786"/>
    </source>
</evidence>
<feature type="compositionally biased region" description="Basic and acidic residues" evidence="6">
    <location>
        <begin position="33"/>
        <end position="47"/>
    </location>
</feature>
<dbReference type="Gene3D" id="3.90.1750.10">
    <property type="entry name" value="Hect, E3 ligase catalytic domains"/>
    <property type="match status" value="1"/>
</dbReference>
<dbReference type="EMBL" id="HG316459">
    <property type="protein sequence ID" value="CDF90210.1"/>
    <property type="molecule type" value="Genomic_DNA"/>
</dbReference>
<evidence type="ECO:0000256" key="2">
    <source>
        <dbReference type="ARBA" id="ARBA00012485"/>
    </source>
</evidence>
<feature type="active site" description="Glycyl thioester intermediate" evidence="5">
    <location>
        <position position="817"/>
    </location>
</feature>
<sequence>MPQLFRKFSRKRSPDVKLVSYSKASAINQPNRDLQRESKCSEDSPRKYSEAKCPCCGSFMQFPSNVKKLKCSVCQVTTELPDERNETTAPSVKPTSELRSVCTFSELQAITELCNSKRSETQATTKEELYAIFEPVGTYLNEKFHDIDTLNNSFKSAKKHELINYNELAQFYQLTMNMPTRSPFYKMLCASNDLLKKHPSSETDFCWILIIWANPSIRKSLTSQRRTCYDAPKILAVAYELGKRCIGYLANLDSTEQTERLMRHLKHMPFDLFQTQVITVNLYITFQLSRVLYRDLKASGTPTTKCLANDENLSPTLTYFDTVLKEDKKDIRNLKNGKLSIVQDFKFKPFEYQGNWHIRCAAQLMKILGNANDKRYTILETSNLPTCEFYNMMLDFIDFKQDFENWCADRRRSCNDAAAMLTETPAYCTRRITLCSFPFLLSLGIKISIMEYEVRRIMEYEAENAFLTSLDEGKAVSVYLRVKVRRRHITSDSLRCIRDHQKDLMKSLRVEFVNEPGVDAGGLRKEWFLLLTRSVFSPLNGLFNYITESRLSWFAISPINDAPHEGSPNNGQLYYLFGTVVGLAIFNSTILDLQFPRAFYKKLCAEPVNFNDYLQLYPETGQNLIKMLNYEEDDFTDVFGLTFEITYRDFNKELLGILPNVTTMELCPNGKHKLVTQENKHEFVQLWQDFFMNKSIESQFKQFVSGFRQVFALCESIKLFDHEELERLVCGNQEKNCYEFQMLRSVTIYVGGFTDRSQVVSWFWEIVQSWNFQLQRKLLQFATGSDRVPPGGMSTLPFKISRLGCKDSNKLPLAHTCFNEVCLWEYSSKQKLEHKLWWAVTQSEGYGFK</sequence>
<dbReference type="InterPro" id="IPR044611">
    <property type="entry name" value="E3A/B/C-like"/>
</dbReference>
<evidence type="ECO:0000259" key="7">
    <source>
        <dbReference type="PROSITE" id="PS50237"/>
    </source>
</evidence>
<dbReference type="AlphaFoldDB" id="A0A8J2X996"/>
<dbReference type="SUPFAM" id="SSF56204">
    <property type="entry name" value="Hect, E3 ligase catalytic domain"/>
    <property type="match status" value="1"/>
</dbReference>
<keyword evidence="4 5" id="KW-0833">Ubl conjugation pathway</keyword>
<dbReference type="InterPro" id="IPR000569">
    <property type="entry name" value="HECT_dom"/>
</dbReference>
<dbReference type="GO" id="GO:0000209">
    <property type="term" value="P:protein polyubiquitination"/>
    <property type="evidence" value="ECO:0007669"/>
    <property type="project" value="InterPro"/>
</dbReference>
<dbReference type="PANTHER" id="PTHR45700:SF8">
    <property type="entry name" value="HECT-TYPE E3 UBIQUITIN TRANSFERASE"/>
    <property type="match status" value="1"/>
</dbReference>
<keyword evidence="3" id="KW-0808">Transferase</keyword>
<name>A0A8J2X996_ZYGB2</name>
<evidence type="ECO:0000256" key="1">
    <source>
        <dbReference type="ARBA" id="ARBA00000885"/>
    </source>
</evidence>
<dbReference type="Proteomes" id="UP000019375">
    <property type="component" value="Unassembled WGS sequence"/>
</dbReference>
<feature type="region of interest" description="Disordered" evidence="6">
    <location>
        <begin position="27"/>
        <end position="47"/>
    </location>
</feature>
<proteinExistence type="predicted"/>
<dbReference type="EC" id="2.3.2.26" evidence="2"/>
<dbReference type="Pfam" id="PF00632">
    <property type="entry name" value="HECT"/>
    <property type="match status" value="1"/>
</dbReference>
<dbReference type="CDD" id="cd00078">
    <property type="entry name" value="HECTc"/>
    <property type="match status" value="1"/>
</dbReference>
<reference evidence="9" key="1">
    <citation type="journal article" date="2013" name="Genome Announc.">
        <title>Genome sequence of the food spoilage yeast Zygosaccharomyces bailii CLIB 213(T).</title>
        <authorList>
            <person name="Galeote V."/>
            <person name="Bigey F."/>
            <person name="Devillers H."/>
            <person name="Neuveglise C."/>
            <person name="Dequin S."/>
        </authorList>
    </citation>
    <scope>NUCLEOTIDE SEQUENCE [LARGE SCALE GENOMIC DNA]</scope>
    <source>
        <strain evidence="9">CLIB 213 / ATCC 58445 / CBS 680 / CCRC 21525 / NBRC 1098 / NCYC 1416 / NRRL Y-2227</strain>
    </source>
</reference>
<dbReference type="FunFam" id="3.30.2410.10:FF:000003">
    <property type="entry name" value="probable E3 ubiquitin-protein ligase HERC4 isoform X1"/>
    <property type="match status" value="1"/>
</dbReference>
<dbReference type="GO" id="GO:0061630">
    <property type="term" value="F:ubiquitin protein ligase activity"/>
    <property type="evidence" value="ECO:0007669"/>
    <property type="project" value="UniProtKB-EC"/>
</dbReference>
<comment type="catalytic activity">
    <reaction evidence="1">
        <text>S-ubiquitinyl-[E2 ubiquitin-conjugating enzyme]-L-cysteine + [acceptor protein]-L-lysine = [E2 ubiquitin-conjugating enzyme]-L-cysteine + N(6)-ubiquitinyl-[acceptor protein]-L-lysine.</text>
        <dbReference type="EC" id="2.3.2.26"/>
    </reaction>
</comment>
<feature type="domain" description="HECT" evidence="7">
    <location>
        <begin position="500"/>
        <end position="849"/>
    </location>
</feature>
<evidence type="ECO:0000256" key="3">
    <source>
        <dbReference type="ARBA" id="ARBA00022679"/>
    </source>
</evidence>
<dbReference type="PROSITE" id="PS50237">
    <property type="entry name" value="HECT"/>
    <property type="match status" value="1"/>
</dbReference>
<gene>
    <name evidence="8" type="ORF">BN860_03268g</name>
</gene>
<evidence type="ECO:0000256" key="5">
    <source>
        <dbReference type="PROSITE-ProRule" id="PRU00104"/>
    </source>
</evidence>
<dbReference type="PANTHER" id="PTHR45700">
    <property type="entry name" value="UBIQUITIN-PROTEIN LIGASE E3C"/>
    <property type="match status" value="1"/>
</dbReference>
<organism evidence="8 9">
    <name type="scientific">Zygosaccharomyces bailii (strain CLIB 213 / ATCC 58445 / CBS 680 / BCRC 21525 / NBRC 1098 / NCYC 1416 / NRRL Y-2227)</name>
    <dbReference type="NCBI Taxonomy" id="1333698"/>
    <lineage>
        <taxon>Eukaryota</taxon>
        <taxon>Fungi</taxon>
        <taxon>Dikarya</taxon>
        <taxon>Ascomycota</taxon>
        <taxon>Saccharomycotina</taxon>
        <taxon>Saccharomycetes</taxon>
        <taxon>Saccharomycetales</taxon>
        <taxon>Saccharomycetaceae</taxon>
        <taxon>Zygosaccharomyces</taxon>
    </lineage>
</organism>
<dbReference type="Gene3D" id="3.30.2410.10">
    <property type="entry name" value="Hect, E3 ligase catalytic domain"/>
    <property type="match status" value="1"/>
</dbReference>